<reference evidence="4 5" key="1">
    <citation type="submission" date="2020-10" db="EMBL/GenBank/DDBJ databases">
        <title>Pygocentrus nattereri (red-bellied piranha) genome, fPygNat1, primary haplotype.</title>
        <authorList>
            <person name="Myers G."/>
            <person name="Meyer A."/>
            <person name="Karagic N."/>
            <person name="Pippel M."/>
            <person name="Winkler S."/>
            <person name="Tracey A."/>
            <person name="Wood J."/>
            <person name="Formenti G."/>
            <person name="Howe K."/>
            <person name="Fedrigo O."/>
            <person name="Jarvis E.D."/>
        </authorList>
    </citation>
    <scope>NUCLEOTIDE SEQUENCE [LARGE SCALE GENOMIC DNA]</scope>
</reference>
<keyword evidence="3" id="KW-0560">Oxidoreductase</keyword>
<evidence type="ECO:0000256" key="3">
    <source>
        <dbReference type="ARBA" id="ARBA00023002"/>
    </source>
</evidence>
<organism evidence="4 5">
    <name type="scientific">Pygocentrus nattereri</name>
    <name type="common">Red-bellied piranha</name>
    <dbReference type="NCBI Taxonomy" id="42514"/>
    <lineage>
        <taxon>Eukaryota</taxon>
        <taxon>Metazoa</taxon>
        <taxon>Chordata</taxon>
        <taxon>Craniata</taxon>
        <taxon>Vertebrata</taxon>
        <taxon>Euteleostomi</taxon>
        <taxon>Actinopterygii</taxon>
        <taxon>Neopterygii</taxon>
        <taxon>Teleostei</taxon>
        <taxon>Ostariophysi</taxon>
        <taxon>Characiformes</taxon>
        <taxon>Characoidei</taxon>
        <taxon>Pygocentrus</taxon>
    </lineage>
</organism>
<sequence>GLKGVGLSPLFHQLDITDPASVRTARDFFKAQYGGVDVLINYSSVQIIISSNYCDINLLLLLYSTPFLLFTGRVVNISSMMARLCSDNKTEEGLVRLMERFVKDAEDKIGLISLTRIQARRLMAERPGDAILCNAACPGWVRTGPKAPKSPDESAVTPVYLALLTPGAGASRAVGVREKGPALVKDWVCNRIPNGSVLYM</sequence>
<comment type="similarity">
    <text evidence="1">Belongs to the short-chain dehydrogenases/reductases (SDR) family.</text>
</comment>
<dbReference type="InterPro" id="IPR036291">
    <property type="entry name" value="NAD(P)-bd_dom_sf"/>
</dbReference>
<dbReference type="GO" id="GO:0004090">
    <property type="term" value="F:carbonyl reductase (NADPH) activity"/>
    <property type="evidence" value="ECO:0007669"/>
    <property type="project" value="TreeGrafter"/>
</dbReference>
<dbReference type="InterPro" id="IPR002347">
    <property type="entry name" value="SDR_fam"/>
</dbReference>
<evidence type="ECO:0000256" key="1">
    <source>
        <dbReference type="ARBA" id="ARBA00006484"/>
    </source>
</evidence>
<dbReference type="GeneTree" id="ENSGT00510000046499"/>
<accession>A0A3B4EP12</accession>
<dbReference type="Gene3D" id="3.40.50.720">
    <property type="entry name" value="NAD(P)-binding Rossmann-like Domain"/>
    <property type="match status" value="2"/>
</dbReference>
<protein>
    <submittedName>
        <fullName evidence="4">Carbonyl reductase 1</fullName>
    </submittedName>
</protein>
<proteinExistence type="inferred from homology"/>
<dbReference type="SUPFAM" id="SSF51735">
    <property type="entry name" value="NAD(P)-binding Rossmann-fold domains"/>
    <property type="match status" value="1"/>
</dbReference>
<keyword evidence="2" id="KW-0521">NADP</keyword>
<reference evidence="4" key="3">
    <citation type="submission" date="2025-09" db="UniProtKB">
        <authorList>
            <consortium name="Ensembl"/>
        </authorList>
    </citation>
    <scope>IDENTIFICATION</scope>
</reference>
<dbReference type="PRINTS" id="PR00081">
    <property type="entry name" value="GDHRDH"/>
</dbReference>
<dbReference type="Ensembl" id="ENSPNAT00000033912.2">
    <property type="protein sequence ID" value="ENSPNAP00000037518.2"/>
    <property type="gene ID" value="ENSPNAG00000029415.2"/>
</dbReference>
<evidence type="ECO:0000313" key="4">
    <source>
        <dbReference type="Ensembl" id="ENSPNAP00000037518.2"/>
    </source>
</evidence>
<dbReference type="PANTHER" id="PTHR43963">
    <property type="entry name" value="CARBONYL REDUCTASE 1-RELATED"/>
    <property type="match status" value="1"/>
</dbReference>
<keyword evidence="5" id="KW-1185">Reference proteome</keyword>
<evidence type="ECO:0000256" key="2">
    <source>
        <dbReference type="ARBA" id="ARBA00022857"/>
    </source>
</evidence>
<reference evidence="4" key="2">
    <citation type="submission" date="2025-08" db="UniProtKB">
        <authorList>
            <consortium name="Ensembl"/>
        </authorList>
    </citation>
    <scope>IDENTIFICATION</scope>
</reference>
<dbReference type="AlphaFoldDB" id="A0A3B4EP12"/>
<name>A0A3B4EP12_PYGNA</name>
<dbReference type="PANTHER" id="PTHR43963:SF4">
    <property type="entry name" value="CARBONYL REDUCTASE (NADPH)"/>
    <property type="match status" value="1"/>
</dbReference>
<evidence type="ECO:0000313" key="5">
    <source>
        <dbReference type="Proteomes" id="UP001501920"/>
    </source>
</evidence>
<dbReference type="Proteomes" id="UP001501920">
    <property type="component" value="Chromosome 12"/>
</dbReference>